<evidence type="ECO:0000313" key="2">
    <source>
        <dbReference type="Proteomes" id="UP001163321"/>
    </source>
</evidence>
<organism evidence="1 2">
    <name type="scientific">Peronosclerospora sorghi</name>
    <dbReference type="NCBI Taxonomy" id="230839"/>
    <lineage>
        <taxon>Eukaryota</taxon>
        <taxon>Sar</taxon>
        <taxon>Stramenopiles</taxon>
        <taxon>Oomycota</taxon>
        <taxon>Peronosporomycetes</taxon>
        <taxon>Peronosporales</taxon>
        <taxon>Peronosporaceae</taxon>
        <taxon>Peronosclerospora</taxon>
    </lineage>
</organism>
<dbReference type="EMBL" id="CM047587">
    <property type="protein sequence ID" value="KAI9907070.1"/>
    <property type="molecule type" value="Genomic_DNA"/>
</dbReference>
<sequence length="405" mass="45496">MASSPWTVVDVCDSNEDDNVQVRGSVPRERKEEEEEEEPDVDDVALRRKGHHHGTVEAELQCIICQYAMFKPVSVVCGHSFCRVCLVTSLGTKPLDEAQCPICRVAILHPISPHASVDAVLSVNVTLWNLVQLLMPSVSTRIHTYGHEEDRTYRHALAKLTTAWNVLMRRHQAAREDREGTDDESVRGADDRPGHTVEYPVLKLDETEEANLHIARTIVLDTSDENEDGHVHMRVGLAIQAFPSVVELYNDEQACVVSVLKMEEDEESVDGMPFVMREDGSDDALVCPSYYNEIQLRVCELQTVGDLFDATTARGNKRCRDVSTLVDSWSCGLTTRVRARHDTLSDTPMTHSVRFIQDEARDATWDDRDADEVHESVDESDESFVVADHSSDEEATEEEDPMGCF</sequence>
<evidence type="ECO:0000313" key="1">
    <source>
        <dbReference type="EMBL" id="KAI9907070.1"/>
    </source>
</evidence>
<protein>
    <submittedName>
        <fullName evidence="1">Uncharacterized protein</fullName>
    </submittedName>
</protein>
<name>A0ACC0VM93_9STRA</name>
<keyword evidence="2" id="KW-1185">Reference proteome</keyword>
<accession>A0ACC0VM93</accession>
<reference evidence="1 2" key="1">
    <citation type="journal article" date="2022" name="bioRxiv">
        <title>The genome of the oomycete Peronosclerospora sorghi, a cosmopolitan pathogen of maize and sorghum, is inflated with dispersed pseudogenes.</title>
        <authorList>
            <person name="Fletcher K."/>
            <person name="Martin F."/>
            <person name="Isakeit T."/>
            <person name="Cavanaugh K."/>
            <person name="Magill C."/>
            <person name="Michelmore R."/>
        </authorList>
    </citation>
    <scope>NUCLEOTIDE SEQUENCE [LARGE SCALE GENOMIC DNA]</scope>
    <source>
        <strain evidence="1">P6</strain>
    </source>
</reference>
<gene>
    <name evidence="1" type="ORF">PsorP6_003050</name>
</gene>
<dbReference type="Proteomes" id="UP001163321">
    <property type="component" value="Chromosome 8"/>
</dbReference>
<proteinExistence type="predicted"/>
<comment type="caution">
    <text evidence="1">The sequence shown here is derived from an EMBL/GenBank/DDBJ whole genome shotgun (WGS) entry which is preliminary data.</text>
</comment>